<evidence type="ECO:0000256" key="2">
    <source>
        <dbReference type="ARBA" id="ARBA00022670"/>
    </source>
</evidence>
<dbReference type="InterPro" id="IPR050131">
    <property type="entry name" value="Peptidase_S8_subtilisin-like"/>
</dbReference>
<protein>
    <recommendedName>
        <fullName evidence="8">Peptidase S8/S53 domain-containing protein</fullName>
    </recommendedName>
</protein>
<sequence>MQAPRKAFVLYPQSNHQVKEYFVKSGRLAGALCVSLLAMAAHAAPPVPSAQKASTLQFVPFEAVVKFKGGTVHRMAAGESLQSVSTPLRLGLVKADASTRTASSDPTAATLALVRQLRARSDVEYAHPNYLFQLSATANDPLYPQQWHYPPIQLPQAWDITMGSANVRIGVLDTGRTTHPDLASKWHAEEYNAAAPGTSAMDTANWRHGTHVASIAGGATNNGVGTAGVCRNCKLVNIKVASANGQLSMTSVIRGIDWAISKNVQVLNMSFESQQPCSSTNATAVREAVARAIANGVNVVAAAGNQASPVTNTTPATCAGVVSVAATAPGNVLAPYSNYGSVTLAAPGGGGVHQPPYSGYGMGVGCPDDPGSSFYPYSEGVLAAWTTTPASGNAHCYRYLSGTSMSAPHVAGAIGLMLSVNPTLRPAQVKQLLTGSASPLPACNGQCGAGLLNVAAAVSNARNVSTGPCGAGMTRSCVIDAIGQYRRSDGSLVESVLAYGQLWTFDQYGQATGPARDLRSRPHYASGPCAYAPTGADCVIDSATTLDYPGFGAMDSVTAYGRYWNFDGVGNGLAGNGSSLRSVPRYANGPCAYAAANVDCRLDTRVLIDAPQWGGLVESISAYGRFWNFDAAGNPLAGSGSDVRTVARYANGPCAYAAAGSPCRFDSRELQLVPGQGIIETITAYGRYFVWDEFGNPMPGNGQALASVARFR</sequence>
<comment type="similarity">
    <text evidence="1 6">Belongs to the peptidase S8 family.</text>
</comment>
<keyword evidence="4 6" id="KW-0720">Serine protease</keyword>
<keyword evidence="10" id="KW-1185">Reference proteome</keyword>
<dbReference type="RefSeq" id="WP_123086036.1">
    <property type="nucleotide sequence ID" value="NZ_RIBS01000001.1"/>
</dbReference>
<dbReference type="InterPro" id="IPR000209">
    <property type="entry name" value="Peptidase_S8/S53_dom"/>
</dbReference>
<feature type="domain" description="Peptidase S8/S53" evidence="8">
    <location>
        <begin position="166"/>
        <end position="450"/>
    </location>
</feature>
<dbReference type="PROSITE" id="PS51892">
    <property type="entry name" value="SUBTILASE"/>
    <property type="match status" value="1"/>
</dbReference>
<evidence type="ECO:0000256" key="7">
    <source>
        <dbReference type="SAM" id="SignalP"/>
    </source>
</evidence>
<dbReference type="AlphaFoldDB" id="A0A3M8T310"/>
<dbReference type="PRINTS" id="PR00723">
    <property type="entry name" value="SUBTILISIN"/>
</dbReference>
<dbReference type="InterPro" id="IPR036852">
    <property type="entry name" value="Peptidase_S8/S53_dom_sf"/>
</dbReference>
<evidence type="ECO:0000256" key="6">
    <source>
        <dbReference type="PROSITE-ProRule" id="PRU01240"/>
    </source>
</evidence>
<proteinExistence type="inferred from homology"/>
<gene>
    <name evidence="9" type="ORF">EER27_00260</name>
</gene>
<evidence type="ECO:0000256" key="1">
    <source>
        <dbReference type="ARBA" id="ARBA00011073"/>
    </source>
</evidence>
<dbReference type="PROSITE" id="PS00137">
    <property type="entry name" value="SUBTILASE_HIS"/>
    <property type="match status" value="1"/>
</dbReference>
<dbReference type="Proteomes" id="UP000267049">
    <property type="component" value="Unassembled WGS sequence"/>
</dbReference>
<keyword evidence="3 6" id="KW-0378">Hydrolase</keyword>
<dbReference type="InterPro" id="IPR022398">
    <property type="entry name" value="Peptidase_S8_His-AS"/>
</dbReference>
<keyword evidence="2 6" id="KW-0645">Protease</keyword>
<dbReference type="InterPro" id="IPR015500">
    <property type="entry name" value="Peptidase_S8_subtilisin-rel"/>
</dbReference>
<dbReference type="PANTHER" id="PTHR43806:SF11">
    <property type="entry name" value="CEREVISIN-RELATED"/>
    <property type="match status" value="1"/>
</dbReference>
<evidence type="ECO:0000259" key="8">
    <source>
        <dbReference type="Pfam" id="PF00082"/>
    </source>
</evidence>
<feature type="active site" description="Charge relay system" evidence="5 6">
    <location>
        <position position="208"/>
    </location>
</feature>
<dbReference type="EMBL" id="RIBS01000001">
    <property type="protein sequence ID" value="RNF85914.1"/>
    <property type="molecule type" value="Genomic_DNA"/>
</dbReference>
<accession>A0A3M8T310</accession>
<evidence type="ECO:0000256" key="4">
    <source>
        <dbReference type="ARBA" id="ARBA00022825"/>
    </source>
</evidence>
<comment type="caution">
    <text evidence="9">The sequence shown here is derived from an EMBL/GenBank/DDBJ whole genome shotgun (WGS) entry which is preliminary data.</text>
</comment>
<keyword evidence="7" id="KW-0732">Signal</keyword>
<organism evidence="9 10">
    <name type="scientific">Montanilutibacter psychrotolerans</name>
    <dbReference type="NCBI Taxonomy" id="1327343"/>
    <lineage>
        <taxon>Bacteria</taxon>
        <taxon>Pseudomonadati</taxon>
        <taxon>Pseudomonadota</taxon>
        <taxon>Gammaproteobacteria</taxon>
        <taxon>Lysobacterales</taxon>
        <taxon>Lysobacteraceae</taxon>
        <taxon>Montanilutibacter</taxon>
    </lineage>
</organism>
<dbReference type="InterPro" id="IPR023828">
    <property type="entry name" value="Peptidase_S8_Ser-AS"/>
</dbReference>
<dbReference type="GO" id="GO:0006508">
    <property type="term" value="P:proteolysis"/>
    <property type="evidence" value="ECO:0007669"/>
    <property type="project" value="UniProtKB-KW"/>
</dbReference>
<dbReference type="PROSITE" id="PS00138">
    <property type="entry name" value="SUBTILASE_SER"/>
    <property type="match status" value="1"/>
</dbReference>
<feature type="signal peptide" evidence="7">
    <location>
        <begin position="1"/>
        <end position="43"/>
    </location>
</feature>
<dbReference type="Gene3D" id="3.40.50.200">
    <property type="entry name" value="Peptidase S8/S53 domain"/>
    <property type="match status" value="1"/>
</dbReference>
<dbReference type="PANTHER" id="PTHR43806">
    <property type="entry name" value="PEPTIDASE S8"/>
    <property type="match status" value="1"/>
</dbReference>
<dbReference type="GO" id="GO:0004252">
    <property type="term" value="F:serine-type endopeptidase activity"/>
    <property type="evidence" value="ECO:0007669"/>
    <property type="project" value="UniProtKB-UniRule"/>
</dbReference>
<dbReference type="SUPFAM" id="SSF52743">
    <property type="entry name" value="Subtilisin-like"/>
    <property type="match status" value="1"/>
</dbReference>
<feature type="chain" id="PRO_5018278651" description="Peptidase S8/S53 domain-containing protein" evidence="7">
    <location>
        <begin position="44"/>
        <end position="712"/>
    </location>
</feature>
<dbReference type="OrthoDB" id="9790784at2"/>
<reference evidence="9 10" key="1">
    <citation type="submission" date="2018-11" db="EMBL/GenBank/DDBJ databases">
        <title>Lysobacter cryohumiis sp. nov., isolated from soil in the Tianshan Mountains, Xinjiang, China.</title>
        <authorList>
            <person name="Luo Y."/>
            <person name="Sheng H."/>
        </authorList>
    </citation>
    <scope>NUCLEOTIDE SEQUENCE [LARGE SCALE GENOMIC DNA]</scope>
    <source>
        <strain evidence="9 10">ZS60</strain>
    </source>
</reference>
<evidence type="ECO:0000256" key="3">
    <source>
        <dbReference type="ARBA" id="ARBA00022801"/>
    </source>
</evidence>
<dbReference type="Pfam" id="PF00082">
    <property type="entry name" value="Peptidase_S8"/>
    <property type="match status" value="1"/>
</dbReference>
<evidence type="ECO:0000313" key="10">
    <source>
        <dbReference type="Proteomes" id="UP000267049"/>
    </source>
</evidence>
<evidence type="ECO:0000256" key="5">
    <source>
        <dbReference type="PIRSR" id="PIRSR615500-1"/>
    </source>
</evidence>
<evidence type="ECO:0000313" key="9">
    <source>
        <dbReference type="EMBL" id="RNF85914.1"/>
    </source>
</evidence>
<name>A0A3M8T310_9GAMM</name>
<feature type="active site" description="Charge relay system" evidence="5 6">
    <location>
        <position position="173"/>
    </location>
</feature>
<feature type="active site" description="Charge relay system" evidence="5 6">
    <location>
        <position position="404"/>
    </location>
</feature>